<feature type="compositionally biased region" description="Basic and acidic residues" evidence="1">
    <location>
        <begin position="14"/>
        <end position="25"/>
    </location>
</feature>
<dbReference type="EMBL" id="VSSQ01009538">
    <property type="protein sequence ID" value="MPM41921.1"/>
    <property type="molecule type" value="Genomic_DNA"/>
</dbReference>
<evidence type="ECO:0000256" key="1">
    <source>
        <dbReference type="SAM" id="MobiDB-lite"/>
    </source>
</evidence>
<comment type="caution">
    <text evidence="2">The sequence shown here is derived from an EMBL/GenBank/DDBJ whole genome shotgun (WGS) entry which is preliminary data.</text>
</comment>
<protein>
    <submittedName>
        <fullName evidence="2">Uncharacterized protein</fullName>
    </submittedName>
</protein>
<sequence length="122" mass="13988">MTQLNPERGKKRSQQHDKYRVERLKPARRHCPSENITVGLFFGEVGERDSRLFKSGPKENNEKCNDVNYQDPLPFNFCQCGIRNDKAGNNDTSRIDNGTDDVSVEPFQEKEKQKDTANCPQG</sequence>
<gene>
    <name evidence="2" type="ORF">SDC9_88581</name>
</gene>
<organism evidence="2">
    <name type="scientific">bioreactor metagenome</name>
    <dbReference type="NCBI Taxonomy" id="1076179"/>
    <lineage>
        <taxon>unclassified sequences</taxon>
        <taxon>metagenomes</taxon>
        <taxon>ecological metagenomes</taxon>
    </lineage>
</organism>
<proteinExistence type="predicted"/>
<feature type="region of interest" description="Disordered" evidence="1">
    <location>
        <begin position="1"/>
        <end position="28"/>
    </location>
</feature>
<feature type="region of interest" description="Disordered" evidence="1">
    <location>
        <begin position="87"/>
        <end position="122"/>
    </location>
</feature>
<evidence type="ECO:0000313" key="2">
    <source>
        <dbReference type="EMBL" id="MPM41921.1"/>
    </source>
</evidence>
<dbReference type="AlphaFoldDB" id="A0A644ZPW9"/>
<name>A0A644ZPW9_9ZZZZ</name>
<accession>A0A644ZPW9</accession>
<reference evidence="2" key="1">
    <citation type="submission" date="2019-08" db="EMBL/GenBank/DDBJ databases">
        <authorList>
            <person name="Kucharzyk K."/>
            <person name="Murdoch R.W."/>
            <person name="Higgins S."/>
            <person name="Loffler F."/>
        </authorList>
    </citation>
    <scope>NUCLEOTIDE SEQUENCE</scope>
</reference>